<sequence>GTAVVAANGTYAAILTPAQLNAQVLQVTEADAAGNGSTPATVIAPDLTAPLPPIGTVSGDGTTLTGTGEVGATVTIRS</sequence>
<evidence type="ECO:0000313" key="4">
    <source>
        <dbReference type="Proteomes" id="UP000704529"/>
    </source>
</evidence>
<feature type="region of interest" description="Disordered" evidence="1">
    <location>
        <begin position="55"/>
        <end position="78"/>
    </location>
</feature>
<dbReference type="AlphaFoldDB" id="A0AA41DAV9"/>
<feature type="domain" description="Bacterial Ig" evidence="2">
    <location>
        <begin position="1"/>
        <end position="46"/>
    </location>
</feature>
<name>A0AA41DAV9_9SPHN</name>
<reference evidence="3" key="1">
    <citation type="submission" date="2021-01" db="EMBL/GenBank/DDBJ databases">
        <title>Genome Sequencing of Type Strains.</title>
        <authorList>
            <person name="Lemaire J.F."/>
            <person name="Inderbitzin P."/>
            <person name="Collins S.B."/>
            <person name="Wespe N."/>
            <person name="Knight-Connoni V."/>
        </authorList>
    </citation>
    <scope>NUCLEOTIDE SEQUENCE</scope>
    <source>
        <strain evidence="3">DSM 14562</strain>
    </source>
</reference>
<protein>
    <recommendedName>
        <fullName evidence="2">Bacterial Ig domain-containing protein</fullName>
    </recommendedName>
</protein>
<dbReference type="EMBL" id="JAFHKU010000050">
    <property type="protein sequence ID" value="MBN3556706.1"/>
    <property type="molecule type" value="Genomic_DNA"/>
</dbReference>
<dbReference type="RefSeq" id="WP_206362640.1">
    <property type="nucleotide sequence ID" value="NZ_JAFHKU010000050.1"/>
</dbReference>
<evidence type="ECO:0000259" key="2">
    <source>
        <dbReference type="Pfam" id="PF17936"/>
    </source>
</evidence>
<dbReference type="Proteomes" id="UP000704529">
    <property type="component" value="Unassembled WGS sequence"/>
</dbReference>
<accession>A0AA41DAV9</accession>
<proteinExistence type="predicted"/>
<evidence type="ECO:0000256" key="1">
    <source>
        <dbReference type="SAM" id="MobiDB-lite"/>
    </source>
</evidence>
<dbReference type="InterPro" id="IPR041498">
    <property type="entry name" value="Big_6"/>
</dbReference>
<comment type="caution">
    <text evidence="3">The sequence shown here is derived from an EMBL/GenBank/DDBJ whole genome shotgun (WGS) entry which is preliminary data.</text>
</comment>
<evidence type="ECO:0000313" key="3">
    <source>
        <dbReference type="EMBL" id="MBN3556706.1"/>
    </source>
</evidence>
<dbReference type="Pfam" id="PF17936">
    <property type="entry name" value="Big_6"/>
    <property type="match status" value="1"/>
</dbReference>
<organism evidence="3 4">
    <name type="scientific">Sphingomonas yabuuchiae</name>
    <dbReference type="NCBI Taxonomy" id="172044"/>
    <lineage>
        <taxon>Bacteria</taxon>
        <taxon>Pseudomonadati</taxon>
        <taxon>Pseudomonadota</taxon>
        <taxon>Alphaproteobacteria</taxon>
        <taxon>Sphingomonadales</taxon>
        <taxon>Sphingomonadaceae</taxon>
        <taxon>Sphingomonas</taxon>
    </lineage>
</organism>
<feature type="non-terminal residue" evidence="3">
    <location>
        <position position="1"/>
    </location>
</feature>
<gene>
    <name evidence="3" type="ORF">JYA60_00380</name>
</gene>